<dbReference type="RefSeq" id="WP_015632462.1">
    <property type="nucleotide sequence ID" value="NZ_CABFWU010000003.1"/>
</dbReference>
<accession>A0A0C5HDG8</accession>
<organism evidence="2">
    <name type="scientific">Klebsiella pneumoniae</name>
    <dbReference type="NCBI Taxonomy" id="573"/>
    <lineage>
        <taxon>Bacteria</taxon>
        <taxon>Pseudomonadati</taxon>
        <taxon>Pseudomonadota</taxon>
        <taxon>Gammaproteobacteria</taxon>
        <taxon>Enterobacterales</taxon>
        <taxon>Enterobacteriaceae</taxon>
        <taxon>Klebsiella/Raoultella group</taxon>
        <taxon>Klebsiella</taxon>
        <taxon>Klebsiella pneumoniae complex</taxon>
    </lineage>
</organism>
<geneLocation type="plasmid" evidence="2">
    <name>pB-3002cz</name>
</geneLocation>
<dbReference type="InterPro" id="IPR051354">
    <property type="entry name" value="Transposase_27_IS1"/>
</dbReference>
<keyword evidence="2" id="KW-0614">Plasmid</keyword>
<feature type="domain" description="InsA N-terminal zinc ribbon" evidence="1">
    <location>
        <begin position="139"/>
        <end position="168"/>
    </location>
</feature>
<protein>
    <recommendedName>
        <fullName evidence="1">InsA N-terminal zinc ribbon domain-containing protein</fullName>
    </recommendedName>
</protein>
<dbReference type="PATRIC" id="fig|573.1555.peg.5119"/>
<dbReference type="PANTHER" id="PTHR33293:SF1">
    <property type="entry name" value="INSERTION ELEMENT IS1 1 PROTEIN INSB-RELATED"/>
    <property type="match status" value="1"/>
</dbReference>
<name>A0A0C5HDG8_KLEPN</name>
<dbReference type="InterPro" id="IPR003220">
    <property type="entry name" value="InsA_N_dom_Znf"/>
</dbReference>
<dbReference type="GO" id="GO:0006313">
    <property type="term" value="P:DNA transposition"/>
    <property type="evidence" value="ECO:0007669"/>
    <property type="project" value="InterPro"/>
</dbReference>
<proteinExistence type="predicted"/>
<reference evidence="2" key="1">
    <citation type="journal article" date="2015" name="Antimicrob. Agents Chemother.">
        <title>Complete nucleotide sequences of two NDM-1-encoding plasmids from the same sequence type 11 Klebsiella pneumoniae strain.</title>
        <authorList>
            <person name="Studentova V."/>
            <person name="Dobiasova H."/>
            <person name="Hedlova D."/>
            <person name="Dolejska M."/>
            <person name="Papagiannitsis C.C."/>
            <person name="Hrabak J."/>
        </authorList>
    </citation>
    <scope>NUCLEOTIDE SEQUENCE</scope>
    <source>
        <strain evidence="2">Kpn-3002cz</strain>
        <plasmid evidence="2">pB-3002cz</plasmid>
    </source>
</reference>
<dbReference type="EMBL" id="KJ958926">
    <property type="protein sequence ID" value="AJP18496.1"/>
    <property type="molecule type" value="Genomic_DNA"/>
</dbReference>
<dbReference type="AlphaFoldDB" id="A0A0C5HDG8"/>
<evidence type="ECO:0000313" key="2">
    <source>
        <dbReference type="EMBL" id="AJP18496.1"/>
    </source>
</evidence>
<dbReference type="PANTHER" id="PTHR33293">
    <property type="entry name" value="INSERTION ELEMENT IS1 1 PROTEIN INSB-RELATED"/>
    <property type="match status" value="1"/>
</dbReference>
<dbReference type="Pfam" id="PF03811">
    <property type="entry name" value="Zn_ribbon_InsA"/>
    <property type="match status" value="1"/>
</dbReference>
<sequence length="188" mass="21278">MDEEIRRHIISLYYQYTSVREIARVTGITVKQVTRIVAPFMDERPPETGPVCPACGDTRKKHRIGQVNDRQRLKCLSCGRRFCPSATSGTNTALPPETVSSVVAKYHAFMPRKEIAVRCGLTVKAVSEILKPYRHTRIHVMCPRCSGLKIYRWGKVSGGLQKYRCRECGRVFSQNPDRLTSGFTVSES</sequence>
<evidence type="ECO:0000259" key="1">
    <source>
        <dbReference type="Pfam" id="PF03811"/>
    </source>
</evidence>